<feature type="non-terminal residue" evidence="8">
    <location>
        <position position="1"/>
    </location>
</feature>
<dbReference type="Pfam" id="PF08991">
    <property type="entry name" value="CMC4"/>
    <property type="match status" value="1"/>
</dbReference>
<dbReference type="EMBL" id="CAJVPL010006366">
    <property type="protein sequence ID" value="CAG8663947.1"/>
    <property type="molecule type" value="Genomic_DNA"/>
</dbReference>
<evidence type="ECO:0000256" key="1">
    <source>
        <dbReference type="ARBA" id="ARBA00004569"/>
    </source>
</evidence>
<comment type="similarity">
    <text evidence="2">Belongs to the CMC4 family.</text>
</comment>
<evidence type="ECO:0000256" key="6">
    <source>
        <dbReference type="PIRSR" id="PIRSR627179-50"/>
    </source>
</evidence>
<proteinExistence type="inferred from homology"/>
<evidence type="ECO:0000256" key="5">
    <source>
        <dbReference type="ARBA" id="ARBA00023157"/>
    </source>
</evidence>
<feature type="disulfide bond" evidence="6">
    <location>
        <begin position="58"/>
        <end position="71"/>
    </location>
</feature>
<name>A0A9N9E4W5_9GLOM</name>
<comment type="caution">
    <text evidence="8">The sequence shown here is derived from an EMBL/GenBank/DDBJ whole genome shotgun (WGS) entry which is preliminary data.</text>
</comment>
<dbReference type="AlphaFoldDB" id="A0A9N9E4W5"/>
<dbReference type="GO" id="GO:0005758">
    <property type="term" value="C:mitochondrial intermembrane space"/>
    <property type="evidence" value="ECO:0007669"/>
    <property type="project" value="UniProtKB-SubCell"/>
</dbReference>
<dbReference type="InterPro" id="IPR027179">
    <property type="entry name" value="CMC4"/>
</dbReference>
<gene>
    <name evidence="8" type="ORF">AGERDE_LOCUS11953</name>
</gene>
<evidence type="ECO:0000256" key="7">
    <source>
        <dbReference type="SAM" id="MobiDB-lite"/>
    </source>
</evidence>
<dbReference type="PANTHER" id="PTHR15590:SF0">
    <property type="entry name" value="CX9C MOTIF-CONTAINING PROTEIN 4"/>
    <property type="match status" value="1"/>
</dbReference>
<keyword evidence="9" id="KW-1185">Reference proteome</keyword>
<reference evidence="8" key="1">
    <citation type="submission" date="2021-06" db="EMBL/GenBank/DDBJ databases">
        <authorList>
            <person name="Kallberg Y."/>
            <person name="Tangrot J."/>
            <person name="Rosling A."/>
        </authorList>
    </citation>
    <scope>NUCLEOTIDE SEQUENCE</scope>
    <source>
        <strain evidence="8">MT106</strain>
    </source>
</reference>
<evidence type="ECO:0000256" key="3">
    <source>
        <dbReference type="ARBA" id="ARBA00019406"/>
    </source>
</evidence>
<dbReference type="Gene3D" id="1.10.287.1130">
    <property type="entry name" value="CytochromE C oxidase copper chaperone"/>
    <property type="match status" value="1"/>
</dbReference>
<organism evidence="8 9">
    <name type="scientific">Ambispora gerdemannii</name>
    <dbReference type="NCBI Taxonomy" id="144530"/>
    <lineage>
        <taxon>Eukaryota</taxon>
        <taxon>Fungi</taxon>
        <taxon>Fungi incertae sedis</taxon>
        <taxon>Mucoromycota</taxon>
        <taxon>Glomeromycotina</taxon>
        <taxon>Glomeromycetes</taxon>
        <taxon>Archaeosporales</taxon>
        <taxon>Ambisporaceae</taxon>
        <taxon>Ambispora</taxon>
    </lineage>
</organism>
<feature type="compositionally biased region" description="Basic and acidic residues" evidence="7">
    <location>
        <begin position="7"/>
        <end position="20"/>
    </location>
</feature>
<feature type="disulfide bond" evidence="6">
    <location>
        <begin position="36"/>
        <end position="47"/>
    </location>
</feature>
<dbReference type="OrthoDB" id="13601at2759"/>
<evidence type="ECO:0000313" key="9">
    <source>
        <dbReference type="Proteomes" id="UP000789831"/>
    </source>
</evidence>
<evidence type="ECO:0000313" key="8">
    <source>
        <dbReference type="EMBL" id="CAG8663947.1"/>
    </source>
</evidence>
<evidence type="ECO:0000256" key="2">
    <source>
        <dbReference type="ARBA" id="ARBA00009858"/>
    </source>
</evidence>
<dbReference type="Proteomes" id="UP000789831">
    <property type="component" value="Unassembled WGS sequence"/>
</dbReference>
<keyword evidence="5 6" id="KW-1015">Disulfide bond</keyword>
<comment type="subcellular location">
    <subcellularLocation>
        <location evidence="1">Mitochondrion intermembrane space</location>
    </subcellularLocation>
</comment>
<sequence length="85" mass="9789">HIQTIPTHEHTSSTMPHDVKQKDDKCHKEACEIQTCLSQHNYNEQKCEDVINKFRECCYKLSEIGGQSVSCSGVVRKKKQVNIEE</sequence>
<dbReference type="PANTHER" id="PTHR15590">
    <property type="entry name" value="CX9C MOTIF-CONTAINING PROTEIN 4"/>
    <property type="match status" value="1"/>
</dbReference>
<dbReference type="SUPFAM" id="SSF47072">
    <property type="entry name" value="Cysteine alpha-hairpin motif"/>
    <property type="match status" value="1"/>
</dbReference>
<protein>
    <recommendedName>
        <fullName evidence="3">Cx9C motif-containing protein 4, mitochondrial</fullName>
    </recommendedName>
</protein>
<dbReference type="InterPro" id="IPR009069">
    <property type="entry name" value="Cys_alpha_HP_mot_SF"/>
</dbReference>
<keyword evidence="4" id="KW-0496">Mitochondrion</keyword>
<feature type="region of interest" description="Disordered" evidence="7">
    <location>
        <begin position="1"/>
        <end position="20"/>
    </location>
</feature>
<dbReference type="PROSITE" id="PS51808">
    <property type="entry name" value="CHCH"/>
    <property type="match status" value="1"/>
</dbReference>
<evidence type="ECO:0000256" key="4">
    <source>
        <dbReference type="ARBA" id="ARBA00023128"/>
    </source>
</evidence>
<feature type="disulfide bond" evidence="6">
    <location>
        <begin position="26"/>
        <end position="57"/>
    </location>
</feature>
<accession>A0A9N9E4W5</accession>